<dbReference type="EMBL" id="VBOS01000083">
    <property type="protein sequence ID" value="TMQ58305.1"/>
    <property type="molecule type" value="Genomic_DNA"/>
</dbReference>
<feature type="transmembrane region" description="Helical" evidence="5">
    <location>
        <begin position="194"/>
        <end position="216"/>
    </location>
</feature>
<feature type="domain" description="Peptidase S54 rhomboid" evidence="6">
    <location>
        <begin position="69"/>
        <end position="218"/>
    </location>
</feature>
<dbReference type="Gene3D" id="1.20.1540.10">
    <property type="entry name" value="Rhomboid-like"/>
    <property type="match status" value="1"/>
</dbReference>
<dbReference type="Proteomes" id="UP000317716">
    <property type="component" value="Unassembled WGS sequence"/>
</dbReference>
<dbReference type="PANTHER" id="PTHR43731:SF26">
    <property type="entry name" value="RHOMBOID-LIKE PROTEIN 10, CHLOROPLASTIC"/>
    <property type="match status" value="1"/>
</dbReference>
<evidence type="ECO:0000256" key="2">
    <source>
        <dbReference type="ARBA" id="ARBA00022692"/>
    </source>
</evidence>
<keyword evidence="2 5" id="KW-0812">Transmembrane</keyword>
<feature type="transmembrane region" description="Helical" evidence="5">
    <location>
        <begin position="130"/>
        <end position="149"/>
    </location>
</feature>
<evidence type="ECO:0000256" key="5">
    <source>
        <dbReference type="SAM" id="Phobius"/>
    </source>
</evidence>
<evidence type="ECO:0000313" key="8">
    <source>
        <dbReference type="Proteomes" id="UP000317716"/>
    </source>
</evidence>
<gene>
    <name evidence="7" type="ORF">E6K72_02755</name>
</gene>
<feature type="transmembrane region" description="Helical" evidence="5">
    <location>
        <begin position="161"/>
        <end position="182"/>
    </location>
</feature>
<keyword evidence="7" id="KW-0645">Protease</keyword>
<dbReference type="InterPro" id="IPR035952">
    <property type="entry name" value="Rhomboid-like_sf"/>
</dbReference>
<dbReference type="AlphaFoldDB" id="A0A538T3V1"/>
<dbReference type="PANTHER" id="PTHR43731">
    <property type="entry name" value="RHOMBOID PROTEASE"/>
    <property type="match status" value="1"/>
</dbReference>
<keyword evidence="7" id="KW-0378">Hydrolase</keyword>
<feature type="transmembrane region" description="Helical" evidence="5">
    <location>
        <begin position="103"/>
        <end position="124"/>
    </location>
</feature>
<reference evidence="7 8" key="1">
    <citation type="journal article" date="2019" name="Nat. Microbiol.">
        <title>Mediterranean grassland soil C-N compound turnover is dependent on rainfall and depth, and is mediated by genomically divergent microorganisms.</title>
        <authorList>
            <person name="Diamond S."/>
            <person name="Andeer P.F."/>
            <person name="Li Z."/>
            <person name="Crits-Christoph A."/>
            <person name="Burstein D."/>
            <person name="Anantharaman K."/>
            <person name="Lane K.R."/>
            <person name="Thomas B.C."/>
            <person name="Pan C."/>
            <person name="Northen T.R."/>
            <person name="Banfield J.F."/>
        </authorList>
    </citation>
    <scope>NUCLEOTIDE SEQUENCE [LARGE SCALE GENOMIC DNA]</scope>
    <source>
        <strain evidence="7">WS_2</strain>
    </source>
</reference>
<accession>A0A538T3V1</accession>
<evidence type="ECO:0000256" key="4">
    <source>
        <dbReference type="ARBA" id="ARBA00023136"/>
    </source>
</evidence>
<organism evidence="7 8">
    <name type="scientific">Eiseniibacteriota bacterium</name>
    <dbReference type="NCBI Taxonomy" id="2212470"/>
    <lineage>
        <taxon>Bacteria</taxon>
        <taxon>Candidatus Eiseniibacteriota</taxon>
    </lineage>
</organism>
<comment type="subcellular location">
    <subcellularLocation>
        <location evidence="1">Membrane</location>
        <topology evidence="1">Multi-pass membrane protein</topology>
    </subcellularLocation>
</comment>
<keyword evidence="3 5" id="KW-1133">Transmembrane helix</keyword>
<name>A0A538T3V1_UNCEI</name>
<evidence type="ECO:0000259" key="6">
    <source>
        <dbReference type="Pfam" id="PF01694"/>
    </source>
</evidence>
<feature type="transmembrane region" description="Helical" evidence="5">
    <location>
        <begin position="12"/>
        <end position="30"/>
    </location>
</feature>
<dbReference type="FunFam" id="1.20.1540.10:FF:000027">
    <property type="entry name" value="Rhomboid family intramembrane serine protease"/>
    <property type="match status" value="1"/>
</dbReference>
<sequence length="234" mass="25251">MIPLRDQNPSRSTPVVTRGLIVLNVAMFIYELSLGPDLRDFLFSWGLVPARLPAALEVGGESLGWTGLTFVSSLFLHGGWAHLIGNMWYLWIFGDNVEDQFGALPFLLFYVAAGVAASALHVFSDLGSRLPTLGASGAIAGVLGAYAVMFPRARVYTLVPLFPFFQIIPLPAFLMLGVWFVFQFVAGAISAGQAGASGGVAWWAHIGGFLFGVIVAKATSPFRHRPESYAEEVK</sequence>
<feature type="transmembrane region" description="Helical" evidence="5">
    <location>
        <begin position="70"/>
        <end position="91"/>
    </location>
</feature>
<proteinExistence type="predicted"/>
<keyword evidence="4 5" id="KW-0472">Membrane</keyword>
<dbReference type="InterPro" id="IPR022764">
    <property type="entry name" value="Peptidase_S54_rhomboid_dom"/>
</dbReference>
<dbReference type="Pfam" id="PF01694">
    <property type="entry name" value="Rhomboid"/>
    <property type="match status" value="1"/>
</dbReference>
<dbReference type="InterPro" id="IPR050925">
    <property type="entry name" value="Rhomboid_protease_S54"/>
</dbReference>
<protein>
    <submittedName>
        <fullName evidence="7">Rhomboid family intramembrane serine protease</fullName>
    </submittedName>
</protein>
<dbReference type="SUPFAM" id="SSF144091">
    <property type="entry name" value="Rhomboid-like"/>
    <property type="match status" value="1"/>
</dbReference>
<comment type="caution">
    <text evidence="7">The sequence shown here is derived from an EMBL/GenBank/DDBJ whole genome shotgun (WGS) entry which is preliminary data.</text>
</comment>
<dbReference type="GO" id="GO:0004252">
    <property type="term" value="F:serine-type endopeptidase activity"/>
    <property type="evidence" value="ECO:0007669"/>
    <property type="project" value="InterPro"/>
</dbReference>
<evidence type="ECO:0000313" key="7">
    <source>
        <dbReference type="EMBL" id="TMQ58305.1"/>
    </source>
</evidence>
<evidence type="ECO:0000256" key="3">
    <source>
        <dbReference type="ARBA" id="ARBA00022989"/>
    </source>
</evidence>
<dbReference type="GO" id="GO:0016020">
    <property type="term" value="C:membrane"/>
    <property type="evidence" value="ECO:0007669"/>
    <property type="project" value="UniProtKB-SubCell"/>
</dbReference>
<evidence type="ECO:0000256" key="1">
    <source>
        <dbReference type="ARBA" id="ARBA00004141"/>
    </source>
</evidence>
<dbReference type="GO" id="GO:0006508">
    <property type="term" value="P:proteolysis"/>
    <property type="evidence" value="ECO:0007669"/>
    <property type="project" value="UniProtKB-KW"/>
</dbReference>